<evidence type="ECO:0000259" key="12">
    <source>
        <dbReference type="Pfam" id="PF07715"/>
    </source>
</evidence>
<evidence type="ECO:0000256" key="8">
    <source>
        <dbReference type="PROSITE-ProRule" id="PRU01360"/>
    </source>
</evidence>
<evidence type="ECO:0000256" key="6">
    <source>
        <dbReference type="ARBA" id="ARBA00023136"/>
    </source>
</evidence>
<dbReference type="STRING" id="914150.TQ33_1865"/>
<keyword evidence="14" id="KW-1185">Reference proteome</keyword>
<keyword evidence="7 8" id="KW-0998">Cell outer membrane</keyword>
<dbReference type="AlphaFoldDB" id="A0A0F6RDD0"/>
<dbReference type="GO" id="GO:0009279">
    <property type="term" value="C:cell outer membrane"/>
    <property type="evidence" value="ECO:0007669"/>
    <property type="project" value="UniProtKB-SubCell"/>
</dbReference>
<evidence type="ECO:0000256" key="5">
    <source>
        <dbReference type="ARBA" id="ARBA00023077"/>
    </source>
</evidence>
<dbReference type="Gene3D" id="2.170.130.10">
    <property type="entry name" value="TonB-dependent receptor, plug domain"/>
    <property type="match status" value="1"/>
</dbReference>
<dbReference type="EMBL" id="CP010975">
    <property type="protein sequence ID" value="AKE52801.1"/>
    <property type="molecule type" value="Genomic_DNA"/>
</dbReference>
<dbReference type="InterPro" id="IPR037066">
    <property type="entry name" value="Plug_dom_sf"/>
</dbReference>
<feature type="chain" id="PRO_5002508961" evidence="10">
    <location>
        <begin position="27"/>
        <end position="741"/>
    </location>
</feature>
<evidence type="ECO:0000313" key="13">
    <source>
        <dbReference type="EMBL" id="AKE52801.1"/>
    </source>
</evidence>
<evidence type="ECO:0000313" key="14">
    <source>
        <dbReference type="Proteomes" id="UP000034071"/>
    </source>
</evidence>
<accession>A0A0F6RDD0</accession>
<name>A0A0F6RDD0_9GAMM</name>
<dbReference type="KEGG" id="kge:TQ33_1865"/>
<dbReference type="SUPFAM" id="SSF56935">
    <property type="entry name" value="Porins"/>
    <property type="match status" value="1"/>
</dbReference>
<dbReference type="RefSeq" id="WP_046561825.1">
    <property type="nucleotide sequence ID" value="NZ_CP010975.1"/>
</dbReference>
<comment type="subcellular location">
    <subcellularLocation>
        <location evidence="1 8">Cell outer membrane</location>
        <topology evidence="1 8">Multi-pass membrane protein</topology>
    </subcellularLocation>
</comment>
<feature type="signal peptide" evidence="10">
    <location>
        <begin position="1"/>
        <end position="26"/>
    </location>
</feature>
<dbReference type="InterPro" id="IPR012910">
    <property type="entry name" value="Plug_dom"/>
</dbReference>
<feature type="domain" description="TonB-dependent receptor-like beta-barrel" evidence="11">
    <location>
        <begin position="309"/>
        <end position="711"/>
    </location>
</feature>
<dbReference type="Pfam" id="PF00593">
    <property type="entry name" value="TonB_dep_Rec_b-barrel"/>
    <property type="match status" value="1"/>
</dbReference>
<evidence type="ECO:0000256" key="3">
    <source>
        <dbReference type="ARBA" id="ARBA00022452"/>
    </source>
</evidence>
<dbReference type="CDD" id="cd01347">
    <property type="entry name" value="ligand_gated_channel"/>
    <property type="match status" value="1"/>
</dbReference>
<dbReference type="InterPro" id="IPR000531">
    <property type="entry name" value="Beta-barrel_TonB"/>
</dbReference>
<keyword evidence="4 8" id="KW-0812">Transmembrane</keyword>
<dbReference type="OrthoDB" id="9760494at2"/>
<keyword evidence="10" id="KW-0732">Signal</keyword>
<gene>
    <name evidence="13" type="ORF">TQ33_1865</name>
</gene>
<dbReference type="PANTHER" id="PTHR30442">
    <property type="entry name" value="IRON III DICITRATE TRANSPORT PROTEIN FECA"/>
    <property type="match status" value="1"/>
</dbReference>
<evidence type="ECO:0000256" key="9">
    <source>
        <dbReference type="RuleBase" id="RU003357"/>
    </source>
</evidence>
<dbReference type="HOGENOM" id="CLU_008287_17_0_6"/>
<reference evidence="13 14" key="1">
    <citation type="submission" date="2015-02" db="EMBL/GenBank/DDBJ databases">
        <title>Complete genome sequence of Kangiella geojedonensis strain YCS-5T.</title>
        <authorList>
            <person name="Kim K.M."/>
        </authorList>
    </citation>
    <scope>NUCLEOTIDE SEQUENCE [LARGE SCALE GENOMIC DNA]</scope>
    <source>
        <strain evidence="13 14">YCS-5</strain>
    </source>
</reference>
<dbReference type="Proteomes" id="UP000034071">
    <property type="component" value="Chromosome"/>
</dbReference>
<evidence type="ECO:0000256" key="1">
    <source>
        <dbReference type="ARBA" id="ARBA00004571"/>
    </source>
</evidence>
<sequence>MKAPFHFSIVASAVVLGMATASPAIAEEKQKEDLETITIIGDSSSAKKVAGSAHIVTEAELEQFKYSDVNRAVRQVPGVYVQLEDGLGLRPNIGLRGTGTSRTGRVSLMEDGVLIAPAPYAASSAYYFPTFDRITGIEVLKGPANIKYGPFTVGGAVNLISRQIPQDGEGQLKLEKGQHEELHGYFYYGDSFDNFGYLLEVNDHQSDGFKTIDRIGQDTGFEKSDQIVKLRFNTDSDANVYQQLDIKLQNSYEESDQSYMGLTDVDYAADPYRMYGVSAGDNFKGKHQQVVLSYFADLSDSFDLNITAYQNDFARNWYKTGKFYVEDTANPGSYNSVSWSSVIGEINTNRGSSLANYYQSILNGADSGNDLIDKVDGNRSYLSEGIQARLDWNFMTGDADHYMQLGIRVHEDEADRFQRQGFFAQENGQLVVVDAGVWGDAGNRIDSAEANSYYLTDTITWGDWTLTPGVRYEDVELKREDWSSAPDRSAAASIRTNSVSEVLPGFGAVWAINDTTSVLFGAHKGFAPPGSSASDKPEESWNYEMGLRFSGSQYSSELIAFFSDYENLLGECTLANSGCDINNEGDKFNGGKAEVKGVELLVTGELAENWPARLSYTFTDTEFGSSFDSNVWGDVTAGQPIPYIPENQAQLMLGYDNSEWSVLASINYFDSLCTKPACGEFERTDERTLIDLSGEIQANENVAFYATIENITDEDSIVAREPYGARPDKPRTAKVGVKLSF</sequence>
<evidence type="ECO:0000256" key="7">
    <source>
        <dbReference type="ARBA" id="ARBA00023237"/>
    </source>
</evidence>
<keyword evidence="6 8" id="KW-0472">Membrane</keyword>
<evidence type="ECO:0000256" key="4">
    <source>
        <dbReference type="ARBA" id="ARBA00022692"/>
    </source>
</evidence>
<evidence type="ECO:0000259" key="11">
    <source>
        <dbReference type="Pfam" id="PF00593"/>
    </source>
</evidence>
<evidence type="ECO:0000256" key="2">
    <source>
        <dbReference type="ARBA" id="ARBA00022448"/>
    </source>
</evidence>
<dbReference type="PANTHER" id="PTHR30442:SF0">
    <property type="entry name" value="FE(3+) DICITRATE TRANSPORT PROTEIN FECA"/>
    <property type="match status" value="1"/>
</dbReference>
<dbReference type="Gene3D" id="2.40.170.20">
    <property type="entry name" value="TonB-dependent receptor, beta-barrel domain"/>
    <property type="match status" value="1"/>
</dbReference>
<organism evidence="13 14">
    <name type="scientific">Kangiella geojedonensis</name>
    <dbReference type="NCBI Taxonomy" id="914150"/>
    <lineage>
        <taxon>Bacteria</taxon>
        <taxon>Pseudomonadati</taxon>
        <taxon>Pseudomonadota</taxon>
        <taxon>Gammaproteobacteria</taxon>
        <taxon>Kangiellales</taxon>
        <taxon>Kangiellaceae</taxon>
        <taxon>Kangiella</taxon>
    </lineage>
</organism>
<keyword evidence="3 8" id="KW-1134">Transmembrane beta strand</keyword>
<evidence type="ECO:0000256" key="10">
    <source>
        <dbReference type="SAM" id="SignalP"/>
    </source>
</evidence>
<dbReference type="Pfam" id="PF07715">
    <property type="entry name" value="Plug"/>
    <property type="match status" value="1"/>
</dbReference>
<proteinExistence type="inferred from homology"/>
<dbReference type="InterPro" id="IPR039426">
    <property type="entry name" value="TonB-dep_rcpt-like"/>
</dbReference>
<dbReference type="PROSITE" id="PS52016">
    <property type="entry name" value="TONB_DEPENDENT_REC_3"/>
    <property type="match status" value="1"/>
</dbReference>
<keyword evidence="2 8" id="KW-0813">Transport</keyword>
<dbReference type="GO" id="GO:0033214">
    <property type="term" value="P:siderophore-iron import into cell"/>
    <property type="evidence" value="ECO:0007669"/>
    <property type="project" value="TreeGrafter"/>
</dbReference>
<feature type="domain" description="TonB-dependent receptor plug" evidence="12">
    <location>
        <begin position="46"/>
        <end position="156"/>
    </location>
</feature>
<dbReference type="InterPro" id="IPR036942">
    <property type="entry name" value="Beta-barrel_TonB_sf"/>
</dbReference>
<keyword evidence="5 9" id="KW-0798">TonB box</keyword>
<protein>
    <submittedName>
        <fullName evidence="13">TonB-dependent receptor</fullName>
    </submittedName>
</protein>
<keyword evidence="13" id="KW-0675">Receptor</keyword>
<comment type="similarity">
    <text evidence="8 9">Belongs to the TonB-dependent receptor family.</text>
</comment>